<dbReference type="InterPro" id="IPR002937">
    <property type="entry name" value="Amino_oxidase"/>
</dbReference>
<accession>A0A9E8MKK7</accession>
<dbReference type="Gene3D" id="3.50.50.60">
    <property type="entry name" value="FAD/NAD(P)-binding domain"/>
    <property type="match status" value="2"/>
</dbReference>
<dbReference type="RefSeq" id="WP_267781047.1">
    <property type="nucleotide sequence ID" value="NZ_CP113089.1"/>
</dbReference>
<dbReference type="GO" id="GO:0016491">
    <property type="term" value="F:oxidoreductase activity"/>
    <property type="evidence" value="ECO:0007669"/>
    <property type="project" value="InterPro"/>
</dbReference>
<feature type="signal peptide" evidence="2">
    <location>
        <begin position="1"/>
        <end position="21"/>
    </location>
</feature>
<evidence type="ECO:0000313" key="4">
    <source>
        <dbReference type="EMBL" id="WAB81298.1"/>
    </source>
</evidence>
<dbReference type="SUPFAM" id="SSF54373">
    <property type="entry name" value="FAD-linked reductases, C-terminal domain"/>
    <property type="match status" value="1"/>
</dbReference>
<sequence length="465" mass="48678">MTVSRRTLLAGATGASVLALAACTPERPTPTPAPTTTPPVDPLRPVSIRRSDWTGDGFAQGATSFLPVGETPDRRDDLAAPVDDRLFFAGEATSRTAPSSLEGARESGERAAEELLALAEEGERIAVVGAGLAGAIAARRIRDAGFEVYVIEARERVGGRIRTVDGAGQQPDELGALWLREGRDDVLLAALEEAGVETELLPRTSVRAEDRELDAGTTAEAVEMLAGSVAAAAAEVAFDLPVSGALARLAPLDETPIGEGPSPREAAALLTDALGIDTGAEARRLSARYSLDERPTGDRKLSVGGLQRYVDLLLDGIDVLQSSAVTAVQREEASLGLRLGTGESLTVDRAVLTVPLGVLKSGGITFEPELPLTNRRGIAALAVGYLETVWVRYSEPVWTESAEAWSLVPTDGGALIRTWVNLQAVTGDPVLVGVLSGAEARRFAGLGEDEAIDVVVESLAPFLRG</sequence>
<dbReference type="InterPro" id="IPR036188">
    <property type="entry name" value="FAD/NAD-bd_sf"/>
</dbReference>
<dbReference type="PROSITE" id="PS51257">
    <property type="entry name" value="PROKAR_LIPOPROTEIN"/>
    <property type="match status" value="1"/>
</dbReference>
<keyword evidence="5" id="KW-1185">Reference proteome</keyword>
<dbReference type="Proteomes" id="UP001164706">
    <property type="component" value="Chromosome"/>
</dbReference>
<dbReference type="PANTHER" id="PTHR10742">
    <property type="entry name" value="FLAVIN MONOAMINE OXIDASE"/>
    <property type="match status" value="1"/>
</dbReference>
<dbReference type="InterPro" id="IPR050281">
    <property type="entry name" value="Flavin_monoamine_oxidase"/>
</dbReference>
<organism evidence="4 5">
    <name type="scientific">Microcella daejeonensis</name>
    <dbReference type="NCBI Taxonomy" id="2994971"/>
    <lineage>
        <taxon>Bacteria</taxon>
        <taxon>Bacillati</taxon>
        <taxon>Actinomycetota</taxon>
        <taxon>Actinomycetes</taxon>
        <taxon>Micrococcales</taxon>
        <taxon>Microbacteriaceae</taxon>
        <taxon>Microcella</taxon>
    </lineage>
</organism>
<reference evidence="4" key="1">
    <citation type="submission" date="2022-11" db="EMBL/GenBank/DDBJ databases">
        <title>Description of Microcella daejonensis nov. sp, isolated from riverside soil.</title>
        <authorList>
            <person name="Molina K.M."/>
            <person name="Kim S.B."/>
        </authorList>
    </citation>
    <scope>NUCLEOTIDE SEQUENCE</scope>
    <source>
        <strain evidence="4">MMS21-STM12</strain>
    </source>
</reference>
<feature type="region of interest" description="Disordered" evidence="1">
    <location>
        <begin position="24"/>
        <end position="45"/>
    </location>
</feature>
<dbReference type="Pfam" id="PF01593">
    <property type="entry name" value="Amino_oxidase"/>
    <property type="match status" value="2"/>
</dbReference>
<evidence type="ECO:0000256" key="1">
    <source>
        <dbReference type="SAM" id="MobiDB-lite"/>
    </source>
</evidence>
<dbReference type="SUPFAM" id="SSF51905">
    <property type="entry name" value="FAD/NAD(P)-binding domain"/>
    <property type="match status" value="2"/>
</dbReference>
<feature type="domain" description="Amine oxidase" evidence="3">
    <location>
        <begin position="132"/>
        <end position="462"/>
    </location>
</feature>
<dbReference type="EMBL" id="CP113089">
    <property type="protein sequence ID" value="WAB81298.1"/>
    <property type="molecule type" value="Genomic_DNA"/>
</dbReference>
<dbReference type="InterPro" id="IPR006311">
    <property type="entry name" value="TAT_signal"/>
</dbReference>
<dbReference type="KEGG" id="mdb:OVN18_12275"/>
<name>A0A9E8MKK7_9MICO</name>
<feature type="compositionally biased region" description="Pro residues" evidence="1">
    <location>
        <begin position="27"/>
        <end position="42"/>
    </location>
</feature>
<protein>
    <submittedName>
        <fullName evidence="4">FAD-dependent oxidoreductase</fullName>
    </submittedName>
</protein>
<dbReference type="Gene3D" id="3.90.660.10">
    <property type="match status" value="1"/>
</dbReference>
<dbReference type="PANTHER" id="PTHR10742:SF410">
    <property type="entry name" value="LYSINE-SPECIFIC HISTONE DEMETHYLASE 2"/>
    <property type="match status" value="1"/>
</dbReference>
<evidence type="ECO:0000256" key="2">
    <source>
        <dbReference type="SAM" id="SignalP"/>
    </source>
</evidence>
<dbReference type="AlphaFoldDB" id="A0A9E8MKK7"/>
<keyword evidence="2" id="KW-0732">Signal</keyword>
<gene>
    <name evidence="4" type="ORF">OVN18_12275</name>
</gene>
<dbReference type="PROSITE" id="PS51318">
    <property type="entry name" value="TAT"/>
    <property type="match status" value="1"/>
</dbReference>
<feature type="chain" id="PRO_5039132445" evidence="2">
    <location>
        <begin position="22"/>
        <end position="465"/>
    </location>
</feature>
<evidence type="ECO:0000259" key="3">
    <source>
        <dbReference type="Pfam" id="PF01593"/>
    </source>
</evidence>
<proteinExistence type="predicted"/>
<evidence type="ECO:0000313" key="5">
    <source>
        <dbReference type="Proteomes" id="UP001164706"/>
    </source>
</evidence>
<feature type="domain" description="Amine oxidase" evidence="3">
    <location>
        <begin position="42"/>
        <end position="116"/>
    </location>
</feature>